<keyword evidence="7" id="KW-1185">Reference proteome</keyword>
<keyword evidence="1" id="KW-0805">Transcription regulation</keyword>
<reference evidence="6 7" key="1">
    <citation type="submission" date="2022-06" db="EMBL/GenBank/DDBJ databases">
        <title>Genomic Encyclopedia of Archaeal and Bacterial Type Strains, Phase II (KMG-II): from individual species to whole genera.</title>
        <authorList>
            <person name="Goeker M."/>
        </authorList>
    </citation>
    <scope>NUCLEOTIDE SEQUENCE [LARGE SCALE GENOMIC DNA]</scope>
    <source>
        <strain evidence="6 7">DSM 45037</strain>
    </source>
</reference>
<dbReference type="EMBL" id="JAMTCG010000003">
    <property type="protein sequence ID" value="MCP2160943.1"/>
    <property type="molecule type" value="Genomic_DNA"/>
</dbReference>
<organism evidence="6 7">
    <name type="scientific">Williamsia serinedens</name>
    <dbReference type="NCBI Taxonomy" id="391736"/>
    <lineage>
        <taxon>Bacteria</taxon>
        <taxon>Bacillati</taxon>
        <taxon>Actinomycetota</taxon>
        <taxon>Actinomycetes</taxon>
        <taxon>Mycobacteriales</taxon>
        <taxon>Nocardiaceae</taxon>
        <taxon>Williamsia</taxon>
    </lineage>
</organism>
<feature type="domain" description="HTH tetR-type" evidence="5">
    <location>
        <begin position="1"/>
        <end position="59"/>
    </location>
</feature>
<dbReference type="InterPro" id="IPR009057">
    <property type="entry name" value="Homeodomain-like_sf"/>
</dbReference>
<protein>
    <submittedName>
        <fullName evidence="6">Transcriptional regulator, TetR family</fullName>
    </submittedName>
</protein>
<keyword evidence="3" id="KW-0804">Transcription</keyword>
<evidence type="ECO:0000256" key="1">
    <source>
        <dbReference type="ARBA" id="ARBA00023015"/>
    </source>
</evidence>
<dbReference type="InterPro" id="IPR050109">
    <property type="entry name" value="HTH-type_TetR-like_transc_reg"/>
</dbReference>
<accession>A0ABT1H5A6</accession>
<dbReference type="PANTHER" id="PTHR30055">
    <property type="entry name" value="HTH-TYPE TRANSCRIPTIONAL REGULATOR RUTR"/>
    <property type="match status" value="1"/>
</dbReference>
<dbReference type="Proteomes" id="UP001205740">
    <property type="component" value="Unassembled WGS sequence"/>
</dbReference>
<evidence type="ECO:0000259" key="5">
    <source>
        <dbReference type="PROSITE" id="PS50977"/>
    </source>
</evidence>
<evidence type="ECO:0000256" key="4">
    <source>
        <dbReference type="PROSITE-ProRule" id="PRU00335"/>
    </source>
</evidence>
<feature type="DNA-binding region" description="H-T-H motif" evidence="4">
    <location>
        <begin position="22"/>
        <end position="41"/>
    </location>
</feature>
<evidence type="ECO:0000256" key="3">
    <source>
        <dbReference type="ARBA" id="ARBA00023163"/>
    </source>
</evidence>
<dbReference type="InterPro" id="IPR001647">
    <property type="entry name" value="HTH_TetR"/>
</dbReference>
<evidence type="ECO:0000313" key="7">
    <source>
        <dbReference type="Proteomes" id="UP001205740"/>
    </source>
</evidence>
<gene>
    <name evidence="6" type="ORF">LX12_002130</name>
</gene>
<dbReference type="Gene3D" id="1.10.357.10">
    <property type="entry name" value="Tetracycline Repressor, domain 2"/>
    <property type="match status" value="1"/>
</dbReference>
<dbReference type="Pfam" id="PF00440">
    <property type="entry name" value="TetR_N"/>
    <property type="match status" value="1"/>
</dbReference>
<dbReference type="PANTHER" id="PTHR30055:SF234">
    <property type="entry name" value="HTH-TYPE TRANSCRIPTIONAL REGULATOR BETI"/>
    <property type="match status" value="1"/>
</dbReference>
<name>A0ABT1H5A6_9NOCA</name>
<sequence length="227" mass="24194">MRSRIVEAASHLLTDHGASAVTTRGVAQAAGVQPPTIYRLFGDKDGLLDAVAEHVMADFVARKAAEVAASSDRVDPVEDLRDGWFRQVEFGLTHPALFHLFGDPDRVVGSAAAQDGRRVLAERVRRVAATGRLRVEESRAADMLSAAGNGAVRVLLSMPADGVHSPLADDMWRAVATAILTEAPDDPTDAVTATVTAFRAVAPHVSGLSGSERQLLLDWLDRIRTTG</sequence>
<proteinExistence type="predicted"/>
<evidence type="ECO:0000313" key="6">
    <source>
        <dbReference type="EMBL" id="MCP2160943.1"/>
    </source>
</evidence>
<dbReference type="PRINTS" id="PR00455">
    <property type="entry name" value="HTHTETR"/>
</dbReference>
<keyword evidence="2 4" id="KW-0238">DNA-binding</keyword>
<comment type="caution">
    <text evidence="6">The sequence shown here is derived from an EMBL/GenBank/DDBJ whole genome shotgun (WGS) entry which is preliminary data.</text>
</comment>
<evidence type="ECO:0000256" key="2">
    <source>
        <dbReference type="ARBA" id="ARBA00023125"/>
    </source>
</evidence>
<dbReference type="PROSITE" id="PS50977">
    <property type="entry name" value="HTH_TETR_2"/>
    <property type="match status" value="1"/>
</dbReference>
<dbReference type="SUPFAM" id="SSF46689">
    <property type="entry name" value="Homeodomain-like"/>
    <property type="match status" value="1"/>
</dbReference>